<feature type="compositionally biased region" description="Basic and acidic residues" evidence="1">
    <location>
        <begin position="90"/>
        <end position="105"/>
    </location>
</feature>
<proteinExistence type="predicted"/>
<evidence type="ECO:0000313" key="2">
    <source>
        <dbReference type="EMBL" id="KZZ97880.1"/>
    </source>
</evidence>
<protein>
    <submittedName>
        <fullName evidence="2">Uncharacterized protein</fullName>
    </submittedName>
</protein>
<name>A0A166PMU6_9EURO</name>
<evidence type="ECO:0000256" key="1">
    <source>
        <dbReference type="SAM" id="MobiDB-lite"/>
    </source>
</evidence>
<feature type="region of interest" description="Disordered" evidence="1">
    <location>
        <begin position="32"/>
        <end position="120"/>
    </location>
</feature>
<accession>A0A166PMU6</accession>
<dbReference type="EMBL" id="AZGZ01000001">
    <property type="protein sequence ID" value="KZZ97880.1"/>
    <property type="molecule type" value="Genomic_DNA"/>
</dbReference>
<dbReference type="VEuPathDB" id="FungiDB:AAP_00141"/>
<sequence length="120" mass="13615">MAITVLEIRCWAKADAFGTRPVDIRFVKGGLTTGKMPVMNSKNKSKGTMAKVKVRPGEKTQPKAWYKFQPPIENGQNKEEPQRIGAGVYGKDDQRKRQFDNRADNWEQGGNEQPWNNKGH</sequence>
<feature type="compositionally biased region" description="Polar residues" evidence="1">
    <location>
        <begin position="108"/>
        <end position="120"/>
    </location>
</feature>
<dbReference type="AlphaFoldDB" id="A0A166PMU6"/>
<comment type="caution">
    <text evidence="2">The sequence shown here is derived from an EMBL/GenBank/DDBJ whole genome shotgun (WGS) entry which is preliminary data.</text>
</comment>
<reference evidence="2 3" key="1">
    <citation type="journal article" date="2016" name="Genome Biol. Evol.">
        <title>Divergent and convergent evolution of fungal pathogenicity.</title>
        <authorList>
            <person name="Shang Y."/>
            <person name="Xiao G."/>
            <person name="Zheng P."/>
            <person name="Cen K."/>
            <person name="Zhan S."/>
            <person name="Wang C."/>
        </authorList>
    </citation>
    <scope>NUCLEOTIDE SEQUENCE [LARGE SCALE GENOMIC DNA]</scope>
    <source>
        <strain evidence="2 3">ARSEF 7405</strain>
    </source>
</reference>
<keyword evidence="3" id="KW-1185">Reference proteome</keyword>
<organism evidence="2 3">
    <name type="scientific">Ascosphaera apis ARSEF 7405</name>
    <dbReference type="NCBI Taxonomy" id="392613"/>
    <lineage>
        <taxon>Eukaryota</taxon>
        <taxon>Fungi</taxon>
        <taxon>Dikarya</taxon>
        <taxon>Ascomycota</taxon>
        <taxon>Pezizomycotina</taxon>
        <taxon>Eurotiomycetes</taxon>
        <taxon>Eurotiomycetidae</taxon>
        <taxon>Onygenales</taxon>
        <taxon>Ascosphaeraceae</taxon>
        <taxon>Ascosphaera</taxon>
    </lineage>
</organism>
<dbReference type="Proteomes" id="UP000242877">
    <property type="component" value="Unassembled WGS sequence"/>
</dbReference>
<evidence type="ECO:0000313" key="3">
    <source>
        <dbReference type="Proteomes" id="UP000242877"/>
    </source>
</evidence>
<gene>
    <name evidence="2" type="ORF">AAP_00141</name>
</gene>